<organism evidence="13 14">
    <name type="scientific">Psittacicella gerlachiana</name>
    <dbReference type="NCBI Taxonomy" id="2028574"/>
    <lineage>
        <taxon>Bacteria</taxon>
        <taxon>Pseudomonadati</taxon>
        <taxon>Pseudomonadota</taxon>
        <taxon>Gammaproteobacteria</taxon>
        <taxon>Pasteurellales</taxon>
        <taxon>Psittacicellaceae</taxon>
        <taxon>Psittacicella</taxon>
    </lineage>
</organism>
<evidence type="ECO:0000313" key="14">
    <source>
        <dbReference type="Proteomes" id="UP000265964"/>
    </source>
</evidence>
<feature type="domain" description="DALR anticodon binding" evidence="12">
    <location>
        <begin position="589"/>
        <end position="682"/>
    </location>
</feature>
<keyword evidence="7 11" id="KW-0067">ATP-binding</keyword>
<comment type="subunit">
    <text evidence="3 11">Tetramer of two alpha and two beta subunits.</text>
</comment>
<dbReference type="HAMAP" id="MF_00255">
    <property type="entry name" value="Gly_tRNA_synth_beta"/>
    <property type="match status" value="1"/>
</dbReference>
<dbReference type="GO" id="GO:0006426">
    <property type="term" value="P:glycyl-tRNA aminoacylation"/>
    <property type="evidence" value="ECO:0007669"/>
    <property type="project" value="UniProtKB-UniRule"/>
</dbReference>
<keyword evidence="14" id="KW-1185">Reference proteome</keyword>
<dbReference type="GO" id="GO:0006420">
    <property type="term" value="P:arginyl-tRNA aminoacylation"/>
    <property type="evidence" value="ECO:0007669"/>
    <property type="project" value="InterPro"/>
</dbReference>
<evidence type="ECO:0000256" key="5">
    <source>
        <dbReference type="ARBA" id="ARBA00022598"/>
    </source>
</evidence>
<name>A0A3A1YAI8_9GAMM</name>
<dbReference type="OrthoDB" id="9775440at2"/>
<dbReference type="PRINTS" id="PR01045">
    <property type="entry name" value="TRNASYNTHGB"/>
</dbReference>
<evidence type="ECO:0000256" key="11">
    <source>
        <dbReference type="HAMAP-Rule" id="MF_00255"/>
    </source>
</evidence>
<dbReference type="Proteomes" id="UP000265964">
    <property type="component" value="Unassembled WGS sequence"/>
</dbReference>
<accession>A0A3A1YAI8</accession>
<keyword evidence="5 11" id="KW-0436">Ligase</keyword>
<evidence type="ECO:0000259" key="12">
    <source>
        <dbReference type="Pfam" id="PF05746"/>
    </source>
</evidence>
<evidence type="ECO:0000256" key="1">
    <source>
        <dbReference type="ARBA" id="ARBA00004496"/>
    </source>
</evidence>
<evidence type="ECO:0000256" key="9">
    <source>
        <dbReference type="ARBA" id="ARBA00023146"/>
    </source>
</evidence>
<keyword evidence="4 11" id="KW-0963">Cytoplasm</keyword>
<dbReference type="GO" id="GO:0004814">
    <property type="term" value="F:arginine-tRNA ligase activity"/>
    <property type="evidence" value="ECO:0007669"/>
    <property type="project" value="InterPro"/>
</dbReference>
<dbReference type="AlphaFoldDB" id="A0A3A1YAI8"/>
<comment type="similarity">
    <text evidence="2 11">Belongs to the class-II aminoacyl-tRNA synthetase family.</text>
</comment>
<dbReference type="PANTHER" id="PTHR30075:SF2">
    <property type="entry name" value="GLYCINE--TRNA LIGASE, CHLOROPLASTIC_MITOCHONDRIAL 2"/>
    <property type="match status" value="1"/>
</dbReference>
<evidence type="ECO:0000256" key="4">
    <source>
        <dbReference type="ARBA" id="ARBA00022490"/>
    </source>
</evidence>
<dbReference type="EMBL" id="NRJF01000202">
    <property type="protein sequence ID" value="RIY33174.1"/>
    <property type="molecule type" value="Genomic_DNA"/>
</dbReference>
<keyword evidence="9 11" id="KW-0030">Aminoacyl-tRNA synthetase</keyword>
<dbReference type="EC" id="6.1.1.14" evidence="11"/>
<evidence type="ECO:0000256" key="6">
    <source>
        <dbReference type="ARBA" id="ARBA00022741"/>
    </source>
</evidence>
<dbReference type="NCBIfam" id="TIGR00211">
    <property type="entry name" value="glyS"/>
    <property type="match status" value="1"/>
</dbReference>
<protein>
    <recommendedName>
        <fullName evidence="11">Glycine--tRNA ligase beta subunit</fullName>
        <ecNumber evidence="11">6.1.1.14</ecNumber>
    </recommendedName>
    <alternativeName>
        <fullName evidence="11">Glycyl-tRNA synthetase beta subunit</fullName>
        <shortName evidence="11">GlyRS</shortName>
    </alternativeName>
</protein>
<proteinExistence type="inferred from homology"/>
<sequence length="697" mass="78616">MTELNKHSFLVELGTEELPPSDLKDISNGFKEGLVLALHKANIAYESIEAFATPRRIAVYLQGLNSVADSQLIEKRGPAKSACFNEDGSLSKAAQGWLNANNLDFSQVSFLETDKGAWLYYSFEQPGASAQELLPLAVEEALAAIPVAKGMRWGSHEFSFIRPVHTFTMLLDDQVLDGQAFGIKSDRKVFGHRFLGTKELCLNHADEYETRLLNEGMVIASFTKRRQSILEQVKKLATQNNGFVNLEDDLVDEITSLVEYPNVLIANFEKEFLKVPKEALIHTMEGDQRYFPLFADSKFSKLLPHFIFVSNVNPQDPSLIIAGNEKVIRPRLSDAKFFYEQDLKRPLEDLLPRLKMVVFQNQLGTVYDKTLRLEKLSSVLAQKLGGNVELVMRAARLAKCDLMTNMVFEFTDTQGIMGMYYAQEFGENPEVAKALFEQYLPRFSGDELPSTLTGSILSLADKLDTLVGIFGINQPPKGAKDPFALRRAAISILRILIENGFNLHLGDLVQAAIEIYGDKLTVAPEKLKADILSFVNGRVRSLYEEQGYTVDEIQAVQNLEIDNPYDFYLRLKAVHEFKDNFACADLVAANKRVNNFLSKSANASEQKIDEALFETNEEINLYQDLLVLEERCLPLYRSQEYFLLLSELASVREDINTFFDNVVVNAENEDIRANRYALLNKLHLLFSLVADISALNY</sequence>
<reference evidence="13 14" key="1">
    <citation type="submission" date="2017-08" db="EMBL/GenBank/DDBJ databases">
        <title>Reclassification of Bisgaard taxon 37 and 44.</title>
        <authorList>
            <person name="Christensen H."/>
        </authorList>
    </citation>
    <scope>NUCLEOTIDE SEQUENCE [LARGE SCALE GENOMIC DNA]</scope>
    <source>
        <strain evidence="13 14">EEAB3T1</strain>
    </source>
</reference>
<dbReference type="GO" id="GO:0005524">
    <property type="term" value="F:ATP binding"/>
    <property type="evidence" value="ECO:0007669"/>
    <property type="project" value="UniProtKB-UniRule"/>
</dbReference>
<dbReference type="Pfam" id="PF05746">
    <property type="entry name" value="DALR_1"/>
    <property type="match status" value="1"/>
</dbReference>
<evidence type="ECO:0000256" key="10">
    <source>
        <dbReference type="ARBA" id="ARBA00047937"/>
    </source>
</evidence>
<evidence type="ECO:0000256" key="3">
    <source>
        <dbReference type="ARBA" id="ARBA00011209"/>
    </source>
</evidence>
<dbReference type="RefSeq" id="WP_119535140.1">
    <property type="nucleotide sequence ID" value="NZ_NRJF01000202.1"/>
</dbReference>
<dbReference type="PROSITE" id="PS50861">
    <property type="entry name" value="AA_TRNA_LIGASE_II_GLYAB"/>
    <property type="match status" value="1"/>
</dbReference>
<dbReference type="InterPro" id="IPR015944">
    <property type="entry name" value="Gly-tRNA-synth_bsu"/>
</dbReference>
<evidence type="ECO:0000313" key="13">
    <source>
        <dbReference type="EMBL" id="RIY33174.1"/>
    </source>
</evidence>
<gene>
    <name evidence="11" type="primary">glyS</name>
    <name evidence="13" type="ORF">CKF59_06510</name>
</gene>
<evidence type="ECO:0000256" key="2">
    <source>
        <dbReference type="ARBA" id="ARBA00008226"/>
    </source>
</evidence>
<dbReference type="InterPro" id="IPR006194">
    <property type="entry name" value="Gly-tRNA-synth_heterodimer"/>
</dbReference>
<dbReference type="GO" id="GO:0005829">
    <property type="term" value="C:cytosol"/>
    <property type="evidence" value="ECO:0007669"/>
    <property type="project" value="TreeGrafter"/>
</dbReference>
<keyword evidence="8 11" id="KW-0648">Protein biosynthesis</keyword>
<dbReference type="Pfam" id="PF02092">
    <property type="entry name" value="tRNA_synt_2f"/>
    <property type="match status" value="1"/>
</dbReference>
<keyword evidence="6 11" id="KW-0547">Nucleotide-binding</keyword>
<evidence type="ECO:0000256" key="7">
    <source>
        <dbReference type="ARBA" id="ARBA00022840"/>
    </source>
</evidence>
<evidence type="ECO:0000256" key="8">
    <source>
        <dbReference type="ARBA" id="ARBA00022917"/>
    </source>
</evidence>
<comment type="caution">
    <text evidence="13">The sequence shown here is derived from an EMBL/GenBank/DDBJ whole genome shotgun (WGS) entry which is preliminary data.</text>
</comment>
<comment type="catalytic activity">
    <reaction evidence="10 11">
        <text>tRNA(Gly) + glycine + ATP = glycyl-tRNA(Gly) + AMP + diphosphate</text>
        <dbReference type="Rhea" id="RHEA:16013"/>
        <dbReference type="Rhea" id="RHEA-COMP:9664"/>
        <dbReference type="Rhea" id="RHEA-COMP:9683"/>
        <dbReference type="ChEBI" id="CHEBI:30616"/>
        <dbReference type="ChEBI" id="CHEBI:33019"/>
        <dbReference type="ChEBI" id="CHEBI:57305"/>
        <dbReference type="ChEBI" id="CHEBI:78442"/>
        <dbReference type="ChEBI" id="CHEBI:78522"/>
        <dbReference type="ChEBI" id="CHEBI:456215"/>
        <dbReference type="EC" id="6.1.1.14"/>
    </reaction>
</comment>
<dbReference type="SUPFAM" id="SSF109604">
    <property type="entry name" value="HD-domain/PDEase-like"/>
    <property type="match status" value="1"/>
</dbReference>
<dbReference type="GO" id="GO:0004820">
    <property type="term" value="F:glycine-tRNA ligase activity"/>
    <property type="evidence" value="ECO:0007669"/>
    <property type="project" value="UniProtKB-UniRule"/>
</dbReference>
<comment type="subcellular location">
    <subcellularLocation>
        <location evidence="1 11">Cytoplasm</location>
    </subcellularLocation>
</comment>
<dbReference type="InterPro" id="IPR008909">
    <property type="entry name" value="DALR_anticod-bd"/>
</dbReference>
<dbReference type="PANTHER" id="PTHR30075">
    <property type="entry name" value="GLYCYL-TRNA SYNTHETASE"/>
    <property type="match status" value="1"/>
</dbReference>